<dbReference type="AlphaFoldDB" id="A0A1B6CNL1"/>
<dbReference type="Pfam" id="PF00167">
    <property type="entry name" value="FGF"/>
    <property type="match status" value="1"/>
</dbReference>
<sequence>MSEKEDSGSEDSVDEVGQKREKRETLRNKESILLTANPSCSGMQPNQFDCSFREGLPLSHYGFRMQLYCRTGFHLVIRENGKVEGVDDEVHEDAIVEFNSVNHYGIIRIRGVKSNLYLAMNAKGKLYGEANPENPATIFIESDFNSYFTYLSQKYKANGWYVGIKKSGKAKPGQRTKQTQKAVHFLKRRMPLPE</sequence>
<proteinExistence type="inferred from homology"/>
<evidence type="ECO:0000256" key="3">
    <source>
        <dbReference type="SAM" id="MobiDB-lite"/>
    </source>
</evidence>
<dbReference type="InterPro" id="IPR008996">
    <property type="entry name" value="IL1/FGF"/>
</dbReference>
<dbReference type="SUPFAM" id="SSF50353">
    <property type="entry name" value="Cytokine"/>
    <property type="match status" value="1"/>
</dbReference>
<dbReference type="Gene3D" id="2.80.10.50">
    <property type="match status" value="1"/>
</dbReference>
<feature type="region of interest" description="Disordered" evidence="3">
    <location>
        <begin position="1"/>
        <end position="28"/>
    </location>
</feature>
<dbReference type="PRINTS" id="PR00263">
    <property type="entry name" value="HBGFFGF"/>
</dbReference>
<organism evidence="4">
    <name type="scientific">Clastoptera arizonana</name>
    <name type="common">Arizona spittle bug</name>
    <dbReference type="NCBI Taxonomy" id="38151"/>
    <lineage>
        <taxon>Eukaryota</taxon>
        <taxon>Metazoa</taxon>
        <taxon>Ecdysozoa</taxon>
        <taxon>Arthropoda</taxon>
        <taxon>Hexapoda</taxon>
        <taxon>Insecta</taxon>
        <taxon>Pterygota</taxon>
        <taxon>Neoptera</taxon>
        <taxon>Paraneoptera</taxon>
        <taxon>Hemiptera</taxon>
        <taxon>Auchenorrhyncha</taxon>
        <taxon>Cercopoidea</taxon>
        <taxon>Clastopteridae</taxon>
        <taxon>Clastoptera</taxon>
    </lineage>
</organism>
<evidence type="ECO:0000256" key="2">
    <source>
        <dbReference type="RuleBase" id="RU049442"/>
    </source>
</evidence>
<dbReference type="EMBL" id="GEDC01022363">
    <property type="protein sequence ID" value="JAS14935.1"/>
    <property type="molecule type" value="Transcribed_RNA"/>
</dbReference>
<name>A0A1B6CNL1_9HEMI</name>
<dbReference type="InterPro" id="IPR056378">
    <property type="entry name" value="Let-756-like_FGF"/>
</dbReference>
<feature type="compositionally biased region" description="Basic and acidic residues" evidence="3">
    <location>
        <begin position="16"/>
        <end position="28"/>
    </location>
</feature>
<comment type="similarity">
    <text evidence="1 2">Belongs to the heparin-binding growth factors family.</text>
</comment>
<dbReference type="GO" id="GO:0008083">
    <property type="term" value="F:growth factor activity"/>
    <property type="evidence" value="ECO:0007669"/>
    <property type="project" value="InterPro"/>
</dbReference>
<accession>A0A1B6CNL1</accession>
<dbReference type="SMART" id="SM00442">
    <property type="entry name" value="FGF"/>
    <property type="match status" value="1"/>
</dbReference>
<protein>
    <recommendedName>
        <fullName evidence="2">Fibroblast growth factor</fullName>
        <shortName evidence="2">FGF</shortName>
    </recommendedName>
</protein>
<gene>
    <name evidence="4" type="ORF">g.15514</name>
</gene>
<evidence type="ECO:0000256" key="1">
    <source>
        <dbReference type="ARBA" id="ARBA00007936"/>
    </source>
</evidence>
<dbReference type="InterPro" id="IPR002209">
    <property type="entry name" value="Fibroblast_GF_fam"/>
</dbReference>
<dbReference type="PANTHER" id="PTHR11486">
    <property type="entry name" value="FIBROBLAST GROWTH FACTOR"/>
    <property type="match status" value="1"/>
</dbReference>
<dbReference type="PRINTS" id="PR00262">
    <property type="entry name" value="IL1HBGF"/>
</dbReference>
<dbReference type="CDD" id="cd00058">
    <property type="entry name" value="beta-trefoil_FGF"/>
    <property type="match status" value="1"/>
</dbReference>
<evidence type="ECO:0000313" key="4">
    <source>
        <dbReference type="EMBL" id="JAS14935.1"/>
    </source>
</evidence>
<reference evidence="4" key="1">
    <citation type="submission" date="2015-12" db="EMBL/GenBank/DDBJ databases">
        <title>De novo transcriptome assembly of four potential Pierce s Disease insect vectors from Arizona vineyards.</title>
        <authorList>
            <person name="Tassone E.E."/>
        </authorList>
    </citation>
    <scope>NUCLEOTIDE SEQUENCE</scope>
</reference>